<evidence type="ECO:0000313" key="3">
    <source>
        <dbReference type="Proteomes" id="UP001516400"/>
    </source>
</evidence>
<comment type="caution">
    <text evidence="2">The sequence shown here is derived from an EMBL/GenBank/DDBJ whole genome shotgun (WGS) entry which is preliminary data.</text>
</comment>
<dbReference type="AlphaFoldDB" id="A0ABD2MTM7"/>
<keyword evidence="3" id="KW-1185">Reference proteome</keyword>
<protein>
    <submittedName>
        <fullName evidence="2">Uncharacterized protein</fullName>
    </submittedName>
</protein>
<name>A0ABD2MTM7_9CUCU</name>
<reference evidence="2 3" key="1">
    <citation type="journal article" date="2021" name="BMC Biol.">
        <title>Horizontally acquired antibacterial genes associated with adaptive radiation of ladybird beetles.</title>
        <authorList>
            <person name="Li H.S."/>
            <person name="Tang X.F."/>
            <person name="Huang Y.H."/>
            <person name="Xu Z.Y."/>
            <person name="Chen M.L."/>
            <person name="Du X.Y."/>
            <person name="Qiu B.Y."/>
            <person name="Chen P.T."/>
            <person name="Zhang W."/>
            <person name="Slipinski A."/>
            <person name="Escalona H.E."/>
            <person name="Waterhouse R.M."/>
            <person name="Zwick A."/>
            <person name="Pang H."/>
        </authorList>
    </citation>
    <scope>NUCLEOTIDE SEQUENCE [LARGE SCALE GENOMIC DNA]</scope>
    <source>
        <strain evidence="2">SYSU2018</strain>
    </source>
</reference>
<sequence>MGVSHFFYEKGQGGKEAKTLLLKLRGSYRDTRRRQMKYVKRRAAPESIKPWILQKQMTFIYPFILTRLQEGNISDSDDDAQLLTPVGDEILDNEEIEEGSSHQRERRERAEAVENSDNSSRRAEFSPLDVANLTSVMRNKTTTKRK</sequence>
<evidence type="ECO:0000313" key="2">
    <source>
        <dbReference type="EMBL" id="KAL3269766.1"/>
    </source>
</evidence>
<feature type="compositionally biased region" description="Acidic residues" evidence="1">
    <location>
        <begin position="89"/>
        <end position="98"/>
    </location>
</feature>
<gene>
    <name evidence="2" type="ORF">HHI36_008826</name>
</gene>
<feature type="region of interest" description="Disordered" evidence="1">
    <location>
        <begin position="74"/>
        <end position="146"/>
    </location>
</feature>
<feature type="compositionally biased region" description="Basic and acidic residues" evidence="1">
    <location>
        <begin position="99"/>
        <end position="112"/>
    </location>
</feature>
<organism evidence="2 3">
    <name type="scientific">Cryptolaemus montrouzieri</name>
    <dbReference type="NCBI Taxonomy" id="559131"/>
    <lineage>
        <taxon>Eukaryota</taxon>
        <taxon>Metazoa</taxon>
        <taxon>Ecdysozoa</taxon>
        <taxon>Arthropoda</taxon>
        <taxon>Hexapoda</taxon>
        <taxon>Insecta</taxon>
        <taxon>Pterygota</taxon>
        <taxon>Neoptera</taxon>
        <taxon>Endopterygota</taxon>
        <taxon>Coleoptera</taxon>
        <taxon>Polyphaga</taxon>
        <taxon>Cucujiformia</taxon>
        <taxon>Coccinelloidea</taxon>
        <taxon>Coccinellidae</taxon>
        <taxon>Scymninae</taxon>
        <taxon>Scymnini</taxon>
        <taxon>Cryptolaemus</taxon>
    </lineage>
</organism>
<dbReference type="EMBL" id="JABFTP020000021">
    <property type="protein sequence ID" value="KAL3269766.1"/>
    <property type="molecule type" value="Genomic_DNA"/>
</dbReference>
<proteinExistence type="predicted"/>
<accession>A0ABD2MTM7</accession>
<dbReference type="Proteomes" id="UP001516400">
    <property type="component" value="Unassembled WGS sequence"/>
</dbReference>
<evidence type="ECO:0000256" key="1">
    <source>
        <dbReference type="SAM" id="MobiDB-lite"/>
    </source>
</evidence>